<evidence type="ECO:0000313" key="7">
    <source>
        <dbReference type="Proteomes" id="UP000087171"/>
    </source>
</evidence>
<dbReference type="SUPFAM" id="SSF74788">
    <property type="entry name" value="Cullin repeat-like"/>
    <property type="match status" value="1"/>
</dbReference>
<feature type="region of interest" description="Disordered" evidence="4">
    <location>
        <begin position="212"/>
        <end position="232"/>
    </location>
</feature>
<accession>A0A1S2XLX0</accession>
<dbReference type="Pfam" id="PF03081">
    <property type="entry name" value="Exo70_C"/>
    <property type="match status" value="1"/>
</dbReference>
<feature type="transmembrane region" description="Helical" evidence="5">
    <location>
        <begin position="92"/>
        <end position="111"/>
    </location>
</feature>
<protein>
    <recommendedName>
        <fullName evidence="3">Exocyst subunit Exo70 family protein</fullName>
    </recommendedName>
</protein>
<dbReference type="InterPro" id="IPR016159">
    <property type="entry name" value="Cullin_repeat-like_dom_sf"/>
</dbReference>
<proteinExistence type="inferred from homology"/>
<keyword evidence="7" id="KW-1185">Reference proteome</keyword>
<evidence type="ECO:0000256" key="2">
    <source>
        <dbReference type="ARBA" id="ARBA00022448"/>
    </source>
</evidence>
<comment type="similarity">
    <text evidence="1 3">Belongs to the EXO70 family.</text>
</comment>
<reference evidence="7" key="1">
    <citation type="journal article" date="2013" name="Nat. Biotechnol.">
        <title>Draft genome sequence of chickpea (Cicer arietinum) provides a resource for trait improvement.</title>
        <authorList>
            <person name="Varshney R.K."/>
            <person name="Song C."/>
            <person name="Saxena R.K."/>
            <person name="Azam S."/>
            <person name="Yu S."/>
            <person name="Sharpe A.G."/>
            <person name="Cannon S."/>
            <person name="Baek J."/>
            <person name="Rosen B.D."/>
            <person name="Tar'an B."/>
            <person name="Millan T."/>
            <person name="Zhang X."/>
            <person name="Ramsay L.D."/>
            <person name="Iwata A."/>
            <person name="Wang Y."/>
            <person name="Nelson W."/>
            <person name="Farmer A.D."/>
            <person name="Gaur P.M."/>
            <person name="Soderlund C."/>
            <person name="Penmetsa R.V."/>
            <person name="Xu C."/>
            <person name="Bharti A.K."/>
            <person name="He W."/>
            <person name="Winter P."/>
            <person name="Zhao S."/>
            <person name="Hane J.K."/>
            <person name="Carrasquilla-Garcia N."/>
            <person name="Condie J.A."/>
            <person name="Upadhyaya H.D."/>
            <person name="Luo M.C."/>
            <person name="Thudi M."/>
            <person name="Gowda C.L."/>
            <person name="Singh N.P."/>
            <person name="Lichtenzveig J."/>
            <person name="Gali K.K."/>
            <person name="Rubio J."/>
            <person name="Nadarajan N."/>
            <person name="Dolezel J."/>
            <person name="Bansal K.C."/>
            <person name="Xu X."/>
            <person name="Edwards D."/>
            <person name="Zhang G."/>
            <person name="Kahl G."/>
            <person name="Gil J."/>
            <person name="Singh K.B."/>
            <person name="Datta S.K."/>
            <person name="Jackson S.A."/>
            <person name="Wang J."/>
            <person name="Cook D.R."/>
        </authorList>
    </citation>
    <scope>NUCLEOTIDE SEQUENCE [LARGE SCALE GENOMIC DNA]</scope>
    <source>
        <strain evidence="7">cv. CDC Frontier</strain>
    </source>
</reference>
<reference evidence="8" key="2">
    <citation type="submission" date="2025-08" db="UniProtKB">
        <authorList>
            <consortium name="RefSeq"/>
        </authorList>
    </citation>
    <scope>IDENTIFICATION</scope>
    <source>
        <tissue evidence="8">Etiolated seedlings</tissue>
    </source>
</reference>
<evidence type="ECO:0000313" key="8">
    <source>
        <dbReference type="RefSeq" id="XP_004490671.1"/>
    </source>
</evidence>
<dbReference type="GO" id="GO:0006887">
    <property type="term" value="P:exocytosis"/>
    <property type="evidence" value="ECO:0007669"/>
    <property type="project" value="UniProtKB-KW"/>
</dbReference>
<dbReference type="InterPro" id="IPR004140">
    <property type="entry name" value="Exo70"/>
</dbReference>
<dbReference type="AlphaFoldDB" id="A0A1S2XLX0"/>
<dbReference type="PaxDb" id="3827-XP_004490671.1"/>
<feature type="compositionally biased region" description="Basic and acidic residues" evidence="4">
    <location>
        <begin position="643"/>
        <end position="652"/>
    </location>
</feature>
<dbReference type="STRING" id="3827.A0A1S2XLX0"/>
<gene>
    <name evidence="8" type="primary">LOC101502083</name>
</gene>
<keyword evidence="3" id="KW-0653">Protein transport</keyword>
<feature type="transmembrane region" description="Helical" evidence="5">
    <location>
        <begin position="68"/>
        <end position="86"/>
    </location>
</feature>
<feature type="transmembrane region" description="Helical" evidence="5">
    <location>
        <begin position="143"/>
        <end position="161"/>
    </location>
</feature>
<dbReference type="KEGG" id="cam:101502083"/>
<keyword evidence="5" id="KW-0812">Transmembrane</keyword>
<name>A0A1S2XLX0_CICAR</name>
<dbReference type="RefSeq" id="XP_004490671.1">
    <property type="nucleotide sequence ID" value="XM_004490614.3"/>
</dbReference>
<evidence type="ECO:0000256" key="3">
    <source>
        <dbReference type="RuleBase" id="RU365026"/>
    </source>
</evidence>
<dbReference type="Proteomes" id="UP000087171">
    <property type="component" value="Chromosome Ca2"/>
</dbReference>
<comment type="function">
    <text evidence="3">Component of the exocyst complex.</text>
</comment>
<feature type="transmembrane region" description="Helical" evidence="5">
    <location>
        <begin position="37"/>
        <end position="56"/>
    </location>
</feature>
<evidence type="ECO:0000256" key="5">
    <source>
        <dbReference type="SAM" id="Phobius"/>
    </source>
</evidence>
<dbReference type="InterPro" id="IPR046364">
    <property type="entry name" value="Exo70_C"/>
</dbReference>
<sequence length="652" mass="75515">MASMWTRIMRILPCFTAVIGFICYGLSSNHIIGNWNIWKVTLYTLFSFIMCLSVFFAKKCEDFITTSIKFHLIFSVFGATTVYSYFHDEVQINPNVFSLISSAAFAIMSLSLSKQTKFGFEVDLLTFFCGHLILQLMKLNLFFTIPGFGFGIFIFYLHLGFGGPNEIRDRAPEIRDGDVVIQVDSNSEVTTNNTMVPPAIIQMVSPNVQEETLPNTNSSSITAPIGSPSQQRNIDNRVQSSLEICLKELGEMDERLNNMIFQKVLDGQVFDDNSDQLENIWGRSRVIEETKDIKKNICKALKKMFEAGYVTEYCNAYDTLRNRFINTCLCRFQLEEFSLSDVKKEDIGTFINAFKAALNILRNERRLFDNFFFGFSLVKCNIFSSLDWIRVEFDWLAKLLALQSRVSRPSFYGCAIHPLTRKVMKRLMYISRNFENAATCFNIPGMIQLLETNVDVKSKSYTEQNRALGYLFKLNNTRFIQVIASYHSLLAILGADWDRMQSVKVLQNIKDYLRCSWEKVTRLLVRKGNENDSTVTLKVFVDTMRLFDHHFLDACRAQSTCFVIDDTLRKAMRLYLKKMLLLLYENFIGRFQDVLGKDVVDHHIKYSIKDIEVRLKNLFLESQSMNQFPEEGKHRSQLKRRVPKLEHKYDSI</sequence>
<dbReference type="PANTHER" id="PTHR12542:SF96">
    <property type="entry name" value="EXOCYST COMPLEX COMPONENT EXO70B1"/>
    <property type="match status" value="1"/>
</dbReference>
<evidence type="ECO:0000256" key="1">
    <source>
        <dbReference type="ARBA" id="ARBA00006756"/>
    </source>
</evidence>
<dbReference type="GO" id="GO:0015031">
    <property type="term" value="P:protein transport"/>
    <property type="evidence" value="ECO:0007669"/>
    <property type="project" value="UniProtKB-KW"/>
</dbReference>
<dbReference type="GO" id="GO:0000145">
    <property type="term" value="C:exocyst"/>
    <property type="evidence" value="ECO:0007669"/>
    <property type="project" value="InterPro"/>
</dbReference>
<keyword evidence="2 3" id="KW-0813">Transport</keyword>
<dbReference type="RefSeq" id="XP_073221351.1">
    <property type="nucleotide sequence ID" value="XM_073365250.1"/>
</dbReference>
<dbReference type="Gene3D" id="1.20.1280.170">
    <property type="entry name" value="Exocyst complex component Exo70"/>
    <property type="match status" value="2"/>
</dbReference>
<feature type="region of interest" description="Disordered" evidence="4">
    <location>
        <begin position="630"/>
        <end position="652"/>
    </location>
</feature>
<keyword evidence="3" id="KW-0268">Exocytosis</keyword>
<keyword evidence="5" id="KW-0472">Membrane</keyword>
<evidence type="ECO:0000259" key="6">
    <source>
        <dbReference type="Pfam" id="PF03081"/>
    </source>
</evidence>
<dbReference type="eggNOG" id="KOG2344">
    <property type="taxonomic scope" value="Eukaryota"/>
</dbReference>
<evidence type="ECO:0000256" key="4">
    <source>
        <dbReference type="SAM" id="MobiDB-lite"/>
    </source>
</evidence>
<organism evidence="7 8">
    <name type="scientific">Cicer arietinum</name>
    <name type="common">Chickpea</name>
    <name type="synonym">Garbanzo</name>
    <dbReference type="NCBI Taxonomy" id="3827"/>
    <lineage>
        <taxon>Eukaryota</taxon>
        <taxon>Viridiplantae</taxon>
        <taxon>Streptophyta</taxon>
        <taxon>Embryophyta</taxon>
        <taxon>Tracheophyta</taxon>
        <taxon>Spermatophyta</taxon>
        <taxon>Magnoliopsida</taxon>
        <taxon>eudicotyledons</taxon>
        <taxon>Gunneridae</taxon>
        <taxon>Pentapetalae</taxon>
        <taxon>rosids</taxon>
        <taxon>fabids</taxon>
        <taxon>Fabales</taxon>
        <taxon>Fabaceae</taxon>
        <taxon>Papilionoideae</taxon>
        <taxon>50 kb inversion clade</taxon>
        <taxon>NPAAA clade</taxon>
        <taxon>Hologalegina</taxon>
        <taxon>IRL clade</taxon>
        <taxon>Cicereae</taxon>
        <taxon>Cicer</taxon>
    </lineage>
</organism>
<keyword evidence="5" id="KW-1133">Transmembrane helix</keyword>
<dbReference type="PANTHER" id="PTHR12542">
    <property type="entry name" value="EXOCYST COMPLEX PROTEIN EXO70"/>
    <property type="match status" value="1"/>
</dbReference>
<dbReference type="GeneID" id="101502083"/>
<dbReference type="GO" id="GO:0005546">
    <property type="term" value="F:phosphatidylinositol-4,5-bisphosphate binding"/>
    <property type="evidence" value="ECO:0007669"/>
    <property type="project" value="InterPro"/>
</dbReference>
<feature type="domain" description="Exocyst complex subunit Exo70 C-terminal" evidence="6">
    <location>
        <begin position="445"/>
        <end position="616"/>
    </location>
</feature>